<name>A0AC60Q1R8_IXOPE</name>
<dbReference type="EMBL" id="JABSTQ010009632">
    <property type="protein sequence ID" value="KAG0427369.1"/>
    <property type="molecule type" value="Genomic_DNA"/>
</dbReference>
<sequence>MLPLSLLRTAQNHPMLVELKNGETYNGHLVSCDNWMNINLREVICTSRDGDKFWRMPECYIRGSTIKYLRIPDEVIDMVKEEMLVKGRGRGDMNKRGGMGPRGGRGGRGAEAGEVPAAGEAAAVDKGEGEEEDAPAWDRLASGQWFPFSTSPVLQCAKKIASSGSPRSGADIGMRKDPTEQFGSRQYGVLWVMFTRSCVLNAKEDIVKIEALLPSAAQMTRVGNAVAIDTRTWAT</sequence>
<gene>
    <name evidence="1" type="ORF">HPB47_025557</name>
</gene>
<evidence type="ECO:0000313" key="1">
    <source>
        <dbReference type="EMBL" id="KAG0427369.1"/>
    </source>
</evidence>
<dbReference type="Proteomes" id="UP000805193">
    <property type="component" value="Unassembled WGS sequence"/>
</dbReference>
<accession>A0AC60Q1R8</accession>
<proteinExistence type="predicted"/>
<protein>
    <submittedName>
        <fullName evidence="1">Uncharacterized protein</fullName>
    </submittedName>
</protein>
<organism evidence="1 2">
    <name type="scientific">Ixodes persulcatus</name>
    <name type="common">Taiga tick</name>
    <dbReference type="NCBI Taxonomy" id="34615"/>
    <lineage>
        <taxon>Eukaryota</taxon>
        <taxon>Metazoa</taxon>
        <taxon>Ecdysozoa</taxon>
        <taxon>Arthropoda</taxon>
        <taxon>Chelicerata</taxon>
        <taxon>Arachnida</taxon>
        <taxon>Acari</taxon>
        <taxon>Parasitiformes</taxon>
        <taxon>Ixodida</taxon>
        <taxon>Ixodoidea</taxon>
        <taxon>Ixodidae</taxon>
        <taxon>Ixodinae</taxon>
        <taxon>Ixodes</taxon>
    </lineage>
</organism>
<reference evidence="1 2" key="1">
    <citation type="journal article" date="2020" name="Cell">
        <title>Large-Scale Comparative Analyses of Tick Genomes Elucidate Their Genetic Diversity and Vector Capacities.</title>
        <authorList>
            <consortium name="Tick Genome and Microbiome Consortium (TIGMIC)"/>
            <person name="Jia N."/>
            <person name="Wang J."/>
            <person name="Shi W."/>
            <person name="Du L."/>
            <person name="Sun Y."/>
            <person name="Zhan W."/>
            <person name="Jiang J.F."/>
            <person name="Wang Q."/>
            <person name="Zhang B."/>
            <person name="Ji P."/>
            <person name="Bell-Sakyi L."/>
            <person name="Cui X.M."/>
            <person name="Yuan T.T."/>
            <person name="Jiang B.G."/>
            <person name="Yang W.F."/>
            <person name="Lam T.T."/>
            <person name="Chang Q.C."/>
            <person name="Ding S.J."/>
            <person name="Wang X.J."/>
            <person name="Zhu J.G."/>
            <person name="Ruan X.D."/>
            <person name="Zhao L."/>
            <person name="Wei J.T."/>
            <person name="Ye R.Z."/>
            <person name="Que T.C."/>
            <person name="Du C.H."/>
            <person name="Zhou Y.H."/>
            <person name="Cheng J.X."/>
            <person name="Dai P.F."/>
            <person name="Guo W.B."/>
            <person name="Han X.H."/>
            <person name="Huang E.J."/>
            <person name="Li L.F."/>
            <person name="Wei W."/>
            <person name="Gao Y.C."/>
            <person name="Liu J.Z."/>
            <person name="Shao H.Z."/>
            <person name="Wang X."/>
            <person name="Wang C.C."/>
            <person name="Yang T.C."/>
            <person name="Huo Q.B."/>
            <person name="Li W."/>
            <person name="Chen H.Y."/>
            <person name="Chen S.E."/>
            <person name="Zhou L.G."/>
            <person name="Ni X.B."/>
            <person name="Tian J.H."/>
            <person name="Sheng Y."/>
            <person name="Liu T."/>
            <person name="Pan Y.S."/>
            <person name="Xia L.Y."/>
            <person name="Li J."/>
            <person name="Zhao F."/>
            <person name="Cao W.C."/>
        </authorList>
    </citation>
    <scope>NUCLEOTIDE SEQUENCE [LARGE SCALE GENOMIC DNA]</scope>
    <source>
        <strain evidence="1">Iper-2018</strain>
    </source>
</reference>
<evidence type="ECO:0000313" key="2">
    <source>
        <dbReference type="Proteomes" id="UP000805193"/>
    </source>
</evidence>
<keyword evidence="2" id="KW-1185">Reference proteome</keyword>
<comment type="caution">
    <text evidence="1">The sequence shown here is derived from an EMBL/GenBank/DDBJ whole genome shotgun (WGS) entry which is preliminary data.</text>
</comment>